<evidence type="ECO:0000259" key="1">
    <source>
        <dbReference type="PROSITE" id="PS51707"/>
    </source>
</evidence>
<dbReference type="Gene3D" id="2.40.320.10">
    <property type="entry name" value="Hypothetical Protein Pfu-838710-001"/>
    <property type="match status" value="1"/>
</dbReference>
<dbReference type="SMART" id="SM01118">
    <property type="entry name" value="CYTH"/>
    <property type="match status" value="1"/>
</dbReference>
<dbReference type="SUPFAM" id="SSF55154">
    <property type="entry name" value="CYTH-like phosphatases"/>
    <property type="match status" value="1"/>
</dbReference>
<dbReference type="Proteomes" id="UP001500880">
    <property type="component" value="Unassembled WGS sequence"/>
</dbReference>
<reference evidence="3" key="1">
    <citation type="journal article" date="2019" name="Int. J. Syst. Evol. Microbiol.">
        <title>The Global Catalogue of Microorganisms (GCM) 10K type strain sequencing project: providing services to taxonomists for standard genome sequencing and annotation.</title>
        <authorList>
            <consortium name="The Broad Institute Genomics Platform"/>
            <consortium name="The Broad Institute Genome Sequencing Center for Infectious Disease"/>
            <person name="Wu L."/>
            <person name="Ma J."/>
        </authorList>
    </citation>
    <scope>NUCLEOTIDE SEQUENCE [LARGE SCALE GENOMIC DNA]</scope>
    <source>
        <strain evidence="3">JCM 12389</strain>
    </source>
</reference>
<comment type="caution">
    <text evidence="2">The sequence shown here is derived from an EMBL/GenBank/DDBJ whole genome shotgun (WGS) entry which is preliminary data.</text>
</comment>
<evidence type="ECO:0000313" key="2">
    <source>
        <dbReference type="EMBL" id="GAA0491935.1"/>
    </source>
</evidence>
<feature type="domain" description="CYTH" evidence="1">
    <location>
        <begin position="4"/>
        <end position="189"/>
    </location>
</feature>
<dbReference type="Pfam" id="PF01928">
    <property type="entry name" value="CYTH"/>
    <property type="match status" value="1"/>
</dbReference>
<sequence>MHEEIEIEFKNMLTRAEYHNLLDAFHLNEQTAFKQVNHYFETDNLHLKEKGSALRIREKNGNYKFTLKEPHPDGLLETHADISNDDLTSCQNGTMLIPENIKKRLTALEIPVDQLKYMGELQTLRLEKEWRTCLLVFDHSFYADTEDFELELEAPGLEYGREVFDQLLRDFNIKEKPTKNKIQRFFDAI</sequence>
<proteinExistence type="predicted"/>
<name>A0ABP3L2C6_9BACI</name>
<dbReference type="EMBL" id="BAAADO010000003">
    <property type="protein sequence ID" value="GAA0491935.1"/>
    <property type="molecule type" value="Genomic_DNA"/>
</dbReference>
<dbReference type="CDD" id="cd07762">
    <property type="entry name" value="CYTH-like_Pase_1"/>
    <property type="match status" value="1"/>
</dbReference>
<dbReference type="PROSITE" id="PS51707">
    <property type="entry name" value="CYTH"/>
    <property type="match status" value="1"/>
</dbReference>
<keyword evidence="3" id="KW-1185">Reference proteome</keyword>
<dbReference type="InterPro" id="IPR009195">
    <property type="entry name" value="Uncharacterised_YjbK"/>
</dbReference>
<dbReference type="RefSeq" id="WP_343839871.1">
    <property type="nucleotide sequence ID" value="NZ_BAAADO010000003.1"/>
</dbReference>
<dbReference type="InterPro" id="IPR033469">
    <property type="entry name" value="CYTH-like_dom_sf"/>
</dbReference>
<gene>
    <name evidence="2" type="ORF">GCM10008986_17690</name>
</gene>
<organism evidence="2 3">
    <name type="scientific">Salinibacillus aidingensis</name>
    <dbReference type="NCBI Taxonomy" id="237684"/>
    <lineage>
        <taxon>Bacteria</taxon>
        <taxon>Bacillati</taxon>
        <taxon>Bacillota</taxon>
        <taxon>Bacilli</taxon>
        <taxon>Bacillales</taxon>
        <taxon>Bacillaceae</taxon>
        <taxon>Salinibacillus</taxon>
    </lineage>
</organism>
<dbReference type="InterPro" id="IPR023577">
    <property type="entry name" value="CYTH_domain"/>
</dbReference>
<accession>A0ABP3L2C6</accession>
<evidence type="ECO:0000313" key="3">
    <source>
        <dbReference type="Proteomes" id="UP001500880"/>
    </source>
</evidence>
<dbReference type="PIRSF" id="PIRSF012526">
    <property type="entry name" value="CYTH_UCP012526"/>
    <property type="match status" value="1"/>
</dbReference>
<protein>
    <submittedName>
        <fullName evidence="2">CYTH domain-containing protein</fullName>
    </submittedName>
</protein>